<protein>
    <submittedName>
        <fullName evidence="1">Uncharacterized protein</fullName>
    </submittedName>
</protein>
<accession>A0AAV7MKW9</accession>
<name>A0AAV7MKW9_PLEWA</name>
<evidence type="ECO:0000313" key="2">
    <source>
        <dbReference type="Proteomes" id="UP001066276"/>
    </source>
</evidence>
<gene>
    <name evidence="1" type="ORF">NDU88_005940</name>
</gene>
<dbReference type="EMBL" id="JANPWB010000014">
    <property type="protein sequence ID" value="KAJ1100865.1"/>
    <property type="molecule type" value="Genomic_DNA"/>
</dbReference>
<proteinExistence type="predicted"/>
<evidence type="ECO:0000313" key="1">
    <source>
        <dbReference type="EMBL" id="KAJ1100865.1"/>
    </source>
</evidence>
<dbReference type="AlphaFoldDB" id="A0AAV7MKW9"/>
<organism evidence="1 2">
    <name type="scientific">Pleurodeles waltl</name>
    <name type="common">Iberian ribbed newt</name>
    <dbReference type="NCBI Taxonomy" id="8319"/>
    <lineage>
        <taxon>Eukaryota</taxon>
        <taxon>Metazoa</taxon>
        <taxon>Chordata</taxon>
        <taxon>Craniata</taxon>
        <taxon>Vertebrata</taxon>
        <taxon>Euteleostomi</taxon>
        <taxon>Amphibia</taxon>
        <taxon>Batrachia</taxon>
        <taxon>Caudata</taxon>
        <taxon>Salamandroidea</taxon>
        <taxon>Salamandridae</taxon>
        <taxon>Pleurodelinae</taxon>
        <taxon>Pleurodeles</taxon>
    </lineage>
</organism>
<sequence>MDLVGAVLDRTFFSRALSSLGRRCTELFSYARVALALFLGWLFGVYPDCLWITTKSDHAHLALTGASVLNCRSLLCRNEQPISFLLHDTDADLRTFDLRKDSGKRDVVSEDVICEEDGGVEVQGASAVREGVLQGAREIDESEKIHESVKQGASAPHAGTTIRKQPIRVHKCPDYLKDYIVK</sequence>
<reference evidence="1" key="1">
    <citation type="journal article" date="2022" name="bioRxiv">
        <title>Sequencing and chromosome-scale assembly of the giantPleurodeles waltlgenome.</title>
        <authorList>
            <person name="Brown T."/>
            <person name="Elewa A."/>
            <person name="Iarovenko S."/>
            <person name="Subramanian E."/>
            <person name="Araus A.J."/>
            <person name="Petzold A."/>
            <person name="Susuki M."/>
            <person name="Suzuki K.-i.T."/>
            <person name="Hayashi T."/>
            <person name="Toyoda A."/>
            <person name="Oliveira C."/>
            <person name="Osipova E."/>
            <person name="Leigh N.D."/>
            <person name="Simon A."/>
            <person name="Yun M.H."/>
        </authorList>
    </citation>
    <scope>NUCLEOTIDE SEQUENCE</scope>
    <source>
        <strain evidence="1">20211129_DDA</strain>
        <tissue evidence="1">Liver</tissue>
    </source>
</reference>
<comment type="caution">
    <text evidence="1">The sequence shown here is derived from an EMBL/GenBank/DDBJ whole genome shotgun (WGS) entry which is preliminary data.</text>
</comment>
<dbReference type="Proteomes" id="UP001066276">
    <property type="component" value="Chromosome 10"/>
</dbReference>
<keyword evidence="2" id="KW-1185">Reference proteome</keyword>